<dbReference type="EMBL" id="CM037156">
    <property type="protein sequence ID" value="KAH7837914.1"/>
    <property type="molecule type" value="Genomic_DNA"/>
</dbReference>
<keyword evidence="2" id="KW-1185">Reference proteome</keyword>
<proteinExistence type="predicted"/>
<dbReference type="Proteomes" id="UP000828048">
    <property type="component" value="Chromosome 6"/>
</dbReference>
<name>A0ACB7XBZ0_9ERIC</name>
<evidence type="ECO:0000313" key="2">
    <source>
        <dbReference type="Proteomes" id="UP000828048"/>
    </source>
</evidence>
<accession>A0ACB7XBZ0</accession>
<evidence type="ECO:0000313" key="1">
    <source>
        <dbReference type="EMBL" id="KAH7837914.1"/>
    </source>
</evidence>
<organism evidence="1 2">
    <name type="scientific">Vaccinium darrowii</name>
    <dbReference type="NCBI Taxonomy" id="229202"/>
    <lineage>
        <taxon>Eukaryota</taxon>
        <taxon>Viridiplantae</taxon>
        <taxon>Streptophyta</taxon>
        <taxon>Embryophyta</taxon>
        <taxon>Tracheophyta</taxon>
        <taxon>Spermatophyta</taxon>
        <taxon>Magnoliopsida</taxon>
        <taxon>eudicotyledons</taxon>
        <taxon>Gunneridae</taxon>
        <taxon>Pentapetalae</taxon>
        <taxon>asterids</taxon>
        <taxon>Ericales</taxon>
        <taxon>Ericaceae</taxon>
        <taxon>Vaccinioideae</taxon>
        <taxon>Vaccinieae</taxon>
        <taxon>Vaccinium</taxon>
    </lineage>
</organism>
<gene>
    <name evidence="1" type="ORF">Vadar_019504</name>
</gene>
<reference evidence="1 2" key="1">
    <citation type="journal article" date="2021" name="Hortic Res">
        <title>High-quality reference genome and annotation aids understanding of berry development for evergreen blueberry (Vaccinium darrowii).</title>
        <authorList>
            <person name="Yu J."/>
            <person name="Hulse-Kemp A.M."/>
            <person name="Babiker E."/>
            <person name="Staton M."/>
        </authorList>
    </citation>
    <scope>NUCLEOTIDE SEQUENCE [LARGE SCALE GENOMIC DNA]</scope>
    <source>
        <strain evidence="2">cv. NJ 8807/NJ 8810</strain>
        <tissue evidence="1">Young leaf</tissue>
    </source>
</reference>
<sequence length="456" mass="52648">MDRSWMLKDRRSKDYEDGVESFLNFAIIHAKDFQSIRCPCIMCGNLKKQPLREIKNHLFCKGIDQSYQTWTWHREPTINATSRPCVNEQEFFHQEVQTDSLNVTLDVAEMIEAAYNDCTTNPDKFKKLLEDAEKPLYPGCTKYTKLSALENFFNFKAGSQISNLWFSNLLKMFGDMLPISNELPSSMYEAGKTFAALGMEYEKIHACPFDCVLYRKELKDETSCPTCQTSRWKLKKNSTEVRTSVPAKVLWYFSPIPRFRKMYNSIETAENLTWHANERESDGLLRHPADSLSWKLVDNMWPDFAAEPRNLRLALSTDGINPHRSLSSVEAYDAYRRECFSLKAVLLWTINDLPAFGNLNGCKVKGFYACPVCGEQTCSHRLKHGKKIIYRGHRRFLSRHHLYRKQKKAFNGEQENREPPVPLSGEEVLRKVEGIETVWGKKNKGQKSRDGAGANC</sequence>
<comment type="caution">
    <text evidence="1">The sequence shown here is derived from an EMBL/GenBank/DDBJ whole genome shotgun (WGS) entry which is preliminary data.</text>
</comment>
<protein>
    <submittedName>
        <fullName evidence="1">Uncharacterized protein</fullName>
    </submittedName>
</protein>